<dbReference type="Gene3D" id="1.25.10.10">
    <property type="entry name" value="Leucine-rich Repeat Variant"/>
    <property type="match status" value="1"/>
</dbReference>
<dbReference type="PROSITE" id="PS00018">
    <property type="entry name" value="EF_HAND_1"/>
    <property type="match status" value="2"/>
</dbReference>
<evidence type="ECO:0000256" key="3">
    <source>
        <dbReference type="SAM" id="MobiDB-lite"/>
    </source>
</evidence>
<dbReference type="InterPro" id="IPR011989">
    <property type="entry name" value="ARM-like"/>
</dbReference>
<dbReference type="InterPro" id="IPR016024">
    <property type="entry name" value="ARM-type_fold"/>
</dbReference>
<dbReference type="InterPro" id="IPR002048">
    <property type="entry name" value="EF_hand_dom"/>
</dbReference>
<proteinExistence type="predicted"/>
<dbReference type="PROSITE" id="PS50222">
    <property type="entry name" value="EF_HAND_2"/>
    <property type="match status" value="2"/>
</dbReference>
<feature type="region of interest" description="Disordered" evidence="3">
    <location>
        <begin position="808"/>
        <end position="833"/>
    </location>
</feature>
<feature type="domain" description="EF-hand" evidence="4">
    <location>
        <begin position="1004"/>
        <end position="1039"/>
    </location>
</feature>
<evidence type="ECO:0000313" key="7">
    <source>
        <dbReference type="Proteomes" id="UP000789595"/>
    </source>
</evidence>
<dbReference type="CDD" id="cd00051">
    <property type="entry name" value="EFh"/>
    <property type="match status" value="1"/>
</dbReference>
<dbReference type="EMBL" id="HBIW01014743">
    <property type="protein sequence ID" value="CAE0697261.1"/>
    <property type="molecule type" value="Transcribed_RNA"/>
</dbReference>
<reference evidence="6" key="2">
    <citation type="submission" date="2021-11" db="EMBL/GenBank/DDBJ databases">
        <authorList>
            <consortium name="Genoscope - CEA"/>
            <person name="William W."/>
        </authorList>
    </citation>
    <scope>NUCLEOTIDE SEQUENCE</scope>
</reference>
<gene>
    <name evidence="5" type="ORF">PCAL00307_LOCUS12697</name>
    <name evidence="6" type="ORF">PECAL_3P21690</name>
</gene>
<dbReference type="SMART" id="SM00054">
    <property type="entry name" value="EFh"/>
    <property type="match status" value="2"/>
</dbReference>
<evidence type="ECO:0000256" key="2">
    <source>
        <dbReference type="ARBA" id="ARBA00022837"/>
    </source>
</evidence>
<dbReference type="Gene3D" id="1.10.238.10">
    <property type="entry name" value="EF-hand"/>
    <property type="match status" value="1"/>
</dbReference>
<organism evidence="5">
    <name type="scientific">Pelagomonas calceolata</name>
    <dbReference type="NCBI Taxonomy" id="35677"/>
    <lineage>
        <taxon>Eukaryota</taxon>
        <taxon>Sar</taxon>
        <taxon>Stramenopiles</taxon>
        <taxon>Ochrophyta</taxon>
        <taxon>Pelagophyceae</taxon>
        <taxon>Pelagomonadales</taxon>
        <taxon>Pelagomonadaceae</taxon>
        <taxon>Pelagomonas</taxon>
    </lineage>
</organism>
<keyword evidence="1" id="KW-0677">Repeat</keyword>
<dbReference type="InterPro" id="IPR050145">
    <property type="entry name" value="Centrin_CML-like"/>
</dbReference>
<feature type="domain" description="EF-hand" evidence="4">
    <location>
        <begin position="1040"/>
        <end position="1075"/>
    </location>
</feature>
<keyword evidence="7" id="KW-1185">Reference proteome</keyword>
<dbReference type="InterPro" id="IPR018247">
    <property type="entry name" value="EF_Hand_1_Ca_BS"/>
</dbReference>
<sequence length="1326" mass="147666">MDAAVVPMEPNFLTEEEVREAELARVRQHVAAGLLGGPEHRNLGPPEVLREVYEEESSVQSKSIRSVDRKSNPEYARAMMLDILNEMSFPRPETFEERRVLRKLRALKSFVRGSCGDVPGATAKDVRDILVLGKSQKPAIAALTELLSRQYEAATRFAAVELIQALAVPDVHTDDGSRWDSIIGDGWAVSSNTERQKVLGFAPGLVEGLVKWLQSSCVRHESAANEREEAPTSLSPDKKRGKEWDRREVEVCSLVLMTLRNLCVSSETAQRLGECQAIPPLLTCLRFGPLELTQPAVACLVPISIWHPRLVGLHGGVAPLVGMLRVPKLPLARAAAIRILGQVAPDIDDCTEIVDHGGCDLLAAIAFDGIGGRRRKPGLPSTVAHAQIGALWTLARIATHSEHVDCLRDDRIRKAILRSLEPDYNPVGTEAALMLLRKLGECTPYDDGDPWSSKLALDAAPLAAACASRTRPEPVRAQAACCFEQLYVSDHARHRLVFGRDVRDIEMCSETDFGPTDYLEVVYGKESAEASKARAIKKAADLGQLSVLDSLKEEEEDAEAEKIAEEKRRLRTAPPPSTRVRVFDRDECEALRDAPVTKGKVSLLEAAGAPRLIKIDSGRVFWETRAKSTGYVAKCTQHNDYEEEYTAMRANPRLMEAMRMEARANKSLFSRYKDPCVRKNLRDGLPEGTVDVPEAYDEVECSDILECRRVTLPEIERHGVPETADCDPAGFFLIRTATESILMECIPDRPAFGLPPSTKADKDALARDVGRDWILRLLGLLEDHFEALGKSFDLKDFDKDAWDMREARRKEHESGKKRRGSLSSIKDDPNEMNPRRWEALVERACGGHDDDMLHEMALAEQKGLAKPSPYRNAPTRRRKHPDVLKELWSMALHPTSVSLVQRGCLALLSLCSEPGVNAHVREHWKRELNALPESMSAGVASRSKVLVTKKLELLVLLNQLEIVERNVWRVARPLRLKFQSIILNWRKHLGYSALSSATAGFDKETLLKLQELFAELDADGSGYLDAEELGVLFKNMRMPMGQRELDDIVDEIDVDGNGEIDFEEFLLVIKNMQNPGAVQSKLGVAVQKGVKKGVFQTTMKGGAKALFEGVAGAAKEIPGARRQNLRHAVDDNRREKLREEIKEIDKDVLKYQKVDPKRRMRRAHLNASWAAACRQAFELAKDWGDGVCATEPLLQTLVANPELVEKLGFCTKPKGWAQDAALYKQYQSMLDIAASYGTLSRAATDAGLAFDDNDEGTIQSGEFDDQDWSYREFEEAVVRLVRACRGEVAREQAERERYAANAERVSKKKVKPKRGMFGALVARGVD</sequence>
<evidence type="ECO:0000259" key="4">
    <source>
        <dbReference type="PROSITE" id="PS50222"/>
    </source>
</evidence>
<dbReference type="OrthoDB" id="26525at2759"/>
<dbReference type="PROSITE" id="PS50096">
    <property type="entry name" value="IQ"/>
    <property type="match status" value="1"/>
</dbReference>
<protein>
    <recommendedName>
        <fullName evidence="4">EF-hand domain-containing protein</fullName>
    </recommendedName>
</protein>
<accession>A0A7S4E926</accession>
<dbReference type="GO" id="GO:0005509">
    <property type="term" value="F:calcium ion binding"/>
    <property type="evidence" value="ECO:0007669"/>
    <property type="project" value="InterPro"/>
</dbReference>
<evidence type="ECO:0000313" key="6">
    <source>
        <dbReference type="EMBL" id="CAH0372188.1"/>
    </source>
</evidence>
<evidence type="ECO:0000313" key="5">
    <source>
        <dbReference type="EMBL" id="CAE0697261.1"/>
    </source>
</evidence>
<keyword evidence="2" id="KW-0106">Calcium</keyword>
<name>A0A7S4E926_9STRA</name>
<dbReference type="InterPro" id="IPR011992">
    <property type="entry name" value="EF-hand-dom_pair"/>
</dbReference>
<dbReference type="EMBL" id="CAKKNE010000003">
    <property type="protein sequence ID" value="CAH0372188.1"/>
    <property type="molecule type" value="Genomic_DNA"/>
</dbReference>
<dbReference type="SUPFAM" id="SSF48371">
    <property type="entry name" value="ARM repeat"/>
    <property type="match status" value="1"/>
</dbReference>
<dbReference type="SUPFAM" id="SSF47473">
    <property type="entry name" value="EF-hand"/>
    <property type="match status" value="1"/>
</dbReference>
<reference evidence="5" key="1">
    <citation type="submission" date="2021-01" db="EMBL/GenBank/DDBJ databases">
        <authorList>
            <person name="Corre E."/>
            <person name="Pelletier E."/>
            <person name="Niang G."/>
            <person name="Scheremetjew M."/>
            <person name="Finn R."/>
            <person name="Kale V."/>
            <person name="Holt S."/>
            <person name="Cochrane G."/>
            <person name="Meng A."/>
            <person name="Brown T."/>
            <person name="Cohen L."/>
        </authorList>
    </citation>
    <scope>NUCLEOTIDE SEQUENCE</scope>
    <source>
        <strain evidence="5">CCMP1756</strain>
    </source>
</reference>
<dbReference type="PANTHER" id="PTHR23050">
    <property type="entry name" value="CALCIUM BINDING PROTEIN"/>
    <property type="match status" value="1"/>
</dbReference>
<dbReference type="Pfam" id="PF13499">
    <property type="entry name" value="EF-hand_7"/>
    <property type="match status" value="1"/>
</dbReference>
<dbReference type="Proteomes" id="UP000789595">
    <property type="component" value="Unassembled WGS sequence"/>
</dbReference>
<evidence type="ECO:0000256" key="1">
    <source>
        <dbReference type="ARBA" id="ARBA00022737"/>
    </source>
</evidence>